<feature type="compositionally biased region" description="Basic residues" evidence="1">
    <location>
        <begin position="184"/>
        <end position="197"/>
    </location>
</feature>
<dbReference type="EMBL" id="CADCTI010000020">
    <property type="protein sequence ID" value="CAA9212885.1"/>
    <property type="molecule type" value="Genomic_DNA"/>
</dbReference>
<name>A0A6J4H218_9ACTN</name>
<evidence type="ECO:0000313" key="2">
    <source>
        <dbReference type="EMBL" id="CAA9212885.1"/>
    </source>
</evidence>
<feature type="compositionally biased region" description="Basic and acidic residues" evidence="1">
    <location>
        <begin position="77"/>
        <end position="90"/>
    </location>
</feature>
<evidence type="ECO:0000256" key="1">
    <source>
        <dbReference type="SAM" id="MobiDB-lite"/>
    </source>
</evidence>
<proteinExistence type="predicted"/>
<feature type="non-terminal residue" evidence="2">
    <location>
        <position position="1"/>
    </location>
</feature>
<sequence length="287" mass="30748">EGRRRQDDVHGEPGRGPGALRTADAGHRPGPAGQRQHGPRRRAHGRDAVDLRRPGGRVHAGRGGAPDDGEPGAVLRAGDDRPRRRGDRAGLGRGPRAPAAPGDRGLRRGPARRPAAALRAHRLPALARAADAQRAGGRRRGAHPDPVRVLRAGGPGPAAQQHRPGAPAPQPGHRRPHDPADHVRRAHPARRPGRRRGAQALRGRRAEDGHPPHRPRRRGAGLRAVRAHLRPGLARLHQLRGGRARAGRARGGHVSRAGRAHGHPGRSPGRRARLRRGHRRPVPHAPV</sequence>
<reference evidence="2" key="1">
    <citation type="submission" date="2020-02" db="EMBL/GenBank/DDBJ databases">
        <authorList>
            <person name="Meier V. D."/>
        </authorList>
    </citation>
    <scope>NUCLEOTIDE SEQUENCE</scope>
    <source>
        <strain evidence="2">AVDCRST_MAG57</strain>
    </source>
</reference>
<feature type="non-terminal residue" evidence="2">
    <location>
        <position position="287"/>
    </location>
</feature>
<gene>
    <name evidence="2" type="ORF">AVDCRST_MAG57-175</name>
</gene>
<organism evidence="2">
    <name type="scientific">uncultured Blastococcus sp</name>
    <dbReference type="NCBI Taxonomy" id="217144"/>
    <lineage>
        <taxon>Bacteria</taxon>
        <taxon>Bacillati</taxon>
        <taxon>Actinomycetota</taxon>
        <taxon>Actinomycetes</taxon>
        <taxon>Geodermatophilales</taxon>
        <taxon>Geodermatophilaceae</taxon>
        <taxon>Blastococcus</taxon>
        <taxon>environmental samples</taxon>
    </lineage>
</organism>
<feature type="compositionally biased region" description="Basic residues" evidence="1">
    <location>
        <begin position="237"/>
        <end position="287"/>
    </location>
</feature>
<feature type="compositionally biased region" description="Low complexity" evidence="1">
    <location>
        <begin position="112"/>
        <end position="135"/>
    </location>
</feature>
<feature type="compositionally biased region" description="Basic residues" evidence="1">
    <location>
        <begin position="212"/>
        <end position="229"/>
    </location>
</feature>
<feature type="compositionally biased region" description="Low complexity" evidence="1">
    <location>
        <begin position="94"/>
        <end position="103"/>
    </location>
</feature>
<feature type="compositionally biased region" description="Basic and acidic residues" evidence="1">
    <location>
        <begin position="1"/>
        <end position="13"/>
    </location>
</feature>
<feature type="region of interest" description="Disordered" evidence="1">
    <location>
        <begin position="1"/>
        <end position="287"/>
    </location>
</feature>
<accession>A0A6J4H218</accession>
<protein>
    <submittedName>
        <fullName evidence="2">Chromosome (Plasmid) partitioning protein ParA</fullName>
    </submittedName>
</protein>
<dbReference type="AlphaFoldDB" id="A0A6J4H218"/>